<evidence type="ECO:0000256" key="1">
    <source>
        <dbReference type="ARBA" id="ARBA00004049"/>
    </source>
</evidence>
<evidence type="ECO:0000256" key="6">
    <source>
        <dbReference type="ARBA" id="ARBA00022833"/>
    </source>
</evidence>
<dbReference type="GO" id="GO:0000976">
    <property type="term" value="F:transcription cis-regulatory region binding"/>
    <property type="evidence" value="ECO:0007669"/>
    <property type="project" value="TreeGrafter"/>
</dbReference>
<keyword evidence="15" id="KW-1185">Reference proteome</keyword>
<evidence type="ECO:0000256" key="2">
    <source>
        <dbReference type="ARBA" id="ARBA00004123"/>
    </source>
</evidence>
<evidence type="ECO:0000256" key="4">
    <source>
        <dbReference type="ARBA" id="ARBA00022723"/>
    </source>
</evidence>
<keyword evidence="5" id="KW-0863">Zinc-finger</keyword>
<comment type="function">
    <text evidence="1">Putative transcription factor.</text>
</comment>
<dbReference type="Proteomes" id="UP001140949">
    <property type="component" value="Unassembled WGS sequence"/>
</dbReference>
<dbReference type="InterPro" id="IPR006456">
    <property type="entry name" value="ZF_HD_homeobox_Cys/His_dimer"/>
</dbReference>
<evidence type="ECO:0000256" key="9">
    <source>
        <dbReference type="ARBA" id="ARBA00023155"/>
    </source>
</evidence>
<keyword evidence="8 14" id="KW-0238">DNA-binding</keyword>
<reference evidence="14" key="2">
    <citation type="submission" date="2023-04" db="EMBL/GenBank/DDBJ databases">
        <authorList>
            <person name="Bruccoleri R.E."/>
            <person name="Oakeley E.J."/>
            <person name="Faust A.-M."/>
            <person name="Dessus-Babus S."/>
            <person name="Altorfer M."/>
            <person name="Burckhardt D."/>
            <person name="Oertli M."/>
            <person name="Naumann U."/>
            <person name="Petersen F."/>
            <person name="Wong J."/>
        </authorList>
    </citation>
    <scope>NUCLEOTIDE SEQUENCE</scope>
    <source>
        <strain evidence="14">GSM-AAB239-AS_SAM_17_03QT</strain>
        <tissue evidence="14">Leaf</tissue>
    </source>
</reference>
<dbReference type="EMBL" id="JANAVB010025196">
    <property type="protein sequence ID" value="KAJ6821082.1"/>
    <property type="molecule type" value="Genomic_DNA"/>
</dbReference>
<reference evidence="14" key="1">
    <citation type="journal article" date="2023" name="GigaByte">
        <title>Genome assembly of the bearded iris, Iris pallida Lam.</title>
        <authorList>
            <person name="Bruccoleri R.E."/>
            <person name="Oakeley E.J."/>
            <person name="Faust A.M.E."/>
            <person name="Altorfer M."/>
            <person name="Dessus-Babus S."/>
            <person name="Burckhardt D."/>
            <person name="Oertli M."/>
            <person name="Naumann U."/>
            <person name="Petersen F."/>
            <person name="Wong J."/>
        </authorList>
    </citation>
    <scope>NUCLEOTIDE SEQUENCE</scope>
    <source>
        <strain evidence="14">GSM-AAB239-AS_SAM_17_03QT</strain>
    </source>
</reference>
<comment type="caution">
    <text evidence="14">The sequence shown here is derived from an EMBL/GenBank/DDBJ whole genome shotgun (WGS) entry which is preliminary data.</text>
</comment>
<dbReference type="SUPFAM" id="SSF46689">
    <property type="entry name" value="Homeodomain-like"/>
    <property type="match status" value="1"/>
</dbReference>
<dbReference type="FunFam" id="1.10.10.60:FF:000257">
    <property type="entry name" value="Zinc-finger homeodomain protein 2"/>
    <property type="match status" value="1"/>
</dbReference>
<dbReference type="AlphaFoldDB" id="A0AAX6FXS1"/>
<evidence type="ECO:0000256" key="8">
    <source>
        <dbReference type="ARBA" id="ARBA00023125"/>
    </source>
</evidence>
<keyword evidence="4" id="KW-0479">Metal-binding</keyword>
<evidence type="ECO:0000256" key="5">
    <source>
        <dbReference type="ARBA" id="ARBA00022771"/>
    </source>
</evidence>
<keyword evidence="10" id="KW-0804">Transcription</keyword>
<keyword evidence="11" id="KW-0539">Nucleus</keyword>
<evidence type="ECO:0000256" key="12">
    <source>
        <dbReference type="SAM" id="MobiDB-lite"/>
    </source>
</evidence>
<accession>A0AAX6FXS1</accession>
<organism evidence="14 15">
    <name type="scientific">Iris pallida</name>
    <name type="common">Sweet iris</name>
    <dbReference type="NCBI Taxonomy" id="29817"/>
    <lineage>
        <taxon>Eukaryota</taxon>
        <taxon>Viridiplantae</taxon>
        <taxon>Streptophyta</taxon>
        <taxon>Embryophyta</taxon>
        <taxon>Tracheophyta</taxon>
        <taxon>Spermatophyta</taxon>
        <taxon>Magnoliopsida</taxon>
        <taxon>Liliopsida</taxon>
        <taxon>Asparagales</taxon>
        <taxon>Iridaceae</taxon>
        <taxon>Iridoideae</taxon>
        <taxon>Irideae</taxon>
        <taxon>Iris</taxon>
    </lineage>
</organism>
<dbReference type="GO" id="GO:0008270">
    <property type="term" value="F:zinc ion binding"/>
    <property type="evidence" value="ECO:0007669"/>
    <property type="project" value="UniProtKB-KW"/>
</dbReference>
<dbReference type="NCBIfam" id="TIGR01566">
    <property type="entry name" value="ZF_HD_prot_N"/>
    <property type="match status" value="1"/>
</dbReference>
<dbReference type="NCBIfam" id="TIGR01565">
    <property type="entry name" value="homeo_ZF_HD"/>
    <property type="match status" value="1"/>
</dbReference>
<dbReference type="InterPro" id="IPR009057">
    <property type="entry name" value="Homeodomain-like_sf"/>
</dbReference>
<evidence type="ECO:0000313" key="15">
    <source>
        <dbReference type="Proteomes" id="UP001140949"/>
    </source>
</evidence>
<evidence type="ECO:0000313" key="14">
    <source>
        <dbReference type="EMBL" id="KAJ6821082.1"/>
    </source>
</evidence>
<evidence type="ECO:0000256" key="10">
    <source>
        <dbReference type="ARBA" id="ARBA00023163"/>
    </source>
</evidence>
<keyword evidence="7" id="KW-0805">Transcription regulation</keyword>
<protein>
    <submittedName>
        <fullName evidence="14">ZF-HD homeobox protein</fullName>
    </submittedName>
</protein>
<sequence length="194" mass="21272">MMELSIVPFGEPGGGESYRECMRNHAASIGGQAYDGCGEFMPGGDAGTAEALKCAACGCHRNFHRRDHNHHHHHQKPIRSVHPFQHVFRPAVPYRQAAGSRAGSETPPRTERKRNRTKFTAEQKEKMAAFAERSGWRIPRHDDPALRGFLEEIGVERHVLKVWMHNNKSHLAAAAGGVGVKTEAAASAPAAISV</sequence>
<dbReference type="Pfam" id="PF04770">
    <property type="entry name" value="ZF-HD_dimer"/>
    <property type="match status" value="1"/>
</dbReference>
<keyword evidence="6" id="KW-0862">Zinc</keyword>
<feature type="region of interest" description="Disordered" evidence="12">
    <location>
        <begin position="96"/>
        <end position="118"/>
    </location>
</feature>
<dbReference type="PANTHER" id="PTHR31948">
    <property type="entry name" value="ZINC-FINGER HOMEODOMAIN PROTEIN 2"/>
    <property type="match status" value="1"/>
</dbReference>
<evidence type="ECO:0000256" key="3">
    <source>
        <dbReference type="ARBA" id="ARBA00011416"/>
    </source>
</evidence>
<feature type="domain" description="ZF-HD dimerization-type" evidence="13">
    <location>
        <begin position="18"/>
        <end position="67"/>
    </location>
</feature>
<name>A0AAX6FXS1_IRIPA</name>
<evidence type="ECO:0000259" key="13">
    <source>
        <dbReference type="PROSITE" id="PS51523"/>
    </source>
</evidence>
<dbReference type="InterPro" id="IPR006455">
    <property type="entry name" value="Homeodomain_ZF_HD"/>
</dbReference>
<dbReference type="PANTHER" id="PTHR31948:SF128">
    <property type="entry name" value="ZINC-FINGER HOMEODOMAIN PROTEIN 8"/>
    <property type="match status" value="1"/>
</dbReference>
<comment type="subunit">
    <text evidence="3">Homo- and heterodimer with other ZFHD proteins.</text>
</comment>
<gene>
    <name evidence="14" type="ORF">M6B38_395140</name>
</gene>
<evidence type="ECO:0000256" key="7">
    <source>
        <dbReference type="ARBA" id="ARBA00023015"/>
    </source>
</evidence>
<dbReference type="GO" id="GO:0050793">
    <property type="term" value="P:regulation of developmental process"/>
    <property type="evidence" value="ECO:0007669"/>
    <property type="project" value="TreeGrafter"/>
</dbReference>
<keyword evidence="9 14" id="KW-0371">Homeobox</keyword>
<proteinExistence type="predicted"/>
<evidence type="ECO:0000256" key="11">
    <source>
        <dbReference type="ARBA" id="ARBA00023242"/>
    </source>
</evidence>
<dbReference type="PROSITE" id="PS51523">
    <property type="entry name" value="ZF_HD_DIMER"/>
    <property type="match status" value="1"/>
</dbReference>
<dbReference type="GO" id="GO:0003700">
    <property type="term" value="F:DNA-binding transcription factor activity"/>
    <property type="evidence" value="ECO:0007669"/>
    <property type="project" value="TreeGrafter"/>
</dbReference>
<comment type="subcellular location">
    <subcellularLocation>
        <location evidence="2">Nucleus</location>
    </subcellularLocation>
</comment>
<dbReference type="GO" id="GO:0005634">
    <property type="term" value="C:nucleus"/>
    <property type="evidence" value="ECO:0007669"/>
    <property type="project" value="UniProtKB-SubCell"/>
</dbReference>
<dbReference type="Gene3D" id="1.10.10.60">
    <property type="entry name" value="Homeodomain-like"/>
    <property type="match status" value="1"/>
</dbReference>